<evidence type="ECO:0000313" key="5">
    <source>
        <dbReference type="Proteomes" id="UP000507470"/>
    </source>
</evidence>
<gene>
    <name evidence="4" type="ORF">MCOR_57978</name>
</gene>
<dbReference type="PROSITE" id="PS00028">
    <property type="entry name" value="ZINC_FINGER_C2H2_1"/>
    <property type="match status" value="1"/>
</dbReference>
<keyword evidence="2" id="KW-0479">Metal-binding</keyword>
<dbReference type="Proteomes" id="UP000507470">
    <property type="component" value="Unassembled WGS sequence"/>
</dbReference>
<evidence type="ECO:0000313" key="4">
    <source>
        <dbReference type="EMBL" id="CAC5426246.1"/>
    </source>
</evidence>
<evidence type="ECO:0000259" key="3">
    <source>
        <dbReference type="PROSITE" id="PS00028"/>
    </source>
</evidence>
<organism evidence="4 5">
    <name type="scientific">Mytilus coruscus</name>
    <name type="common">Sea mussel</name>
    <dbReference type="NCBI Taxonomy" id="42192"/>
    <lineage>
        <taxon>Eukaryota</taxon>
        <taxon>Metazoa</taxon>
        <taxon>Spiralia</taxon>
        <taxon>Lophotrochozoa</taxon>
        <taxon>Mollusca</taxon>
        <taxon>Bivalvia</taxon>
        <taxon>Autobranchia</taxon>
        <taxon>Pteriomorphia</taxon>
        <taxon>Mytilida</taxon>
        <taxon>Mytiloidea</taxon>
        <taxon>Mytilidae</taxon>
        <taxon>Mytilinae</taxon>
        <taxon>Mytilus</taxon>
    </lineage>
</organism>
<feature type="domain" description="C2H2-type" evidence="3">
    <location>
        <begin position="862"/>
        <end position="886"/>
    </location>
</feature>
<dbReference type="Pfam" id="PF13359">
    <property type="entry name" value="DDE_Tnp_4"/>
    <property type="match status" value="1"/>
</dbReference>
<keyword evidence="5" id="KW-1185">Reference proteome</keyword>
<dbReference type="InterPro" id="IPR027806">
    <property type="entry name" value="HARBI1_dom"/>
</dbReference>
<sequence>MSQNVCRKQYHAINVQAICDAELKFTNTVVKWPGATHDAFILANSNIPTIMEGQNGWLLGDSGYGLKKWLMTFNQSQFTARNRLQQVSLQDEEHGESQFVCSFVTSTGQQCGLIEYKKTWPSRILPLTCCKDSVDSHLHKYSISRRSIDSESSLLKIKAGLFEEDDDTLFAQNTGVCSRCRKELVQRMADKENRVEPYPSDSMDSYCNVEVSESANAEFIMEDTKEEISQNDAYGEVAQCKQTAKGAKKAALQIDEENLQTDCISMDSMDDCISETVYSQSSQYSEWQDSQESPSRKRKIALNTFLETVDISPVKKTLTVDFDLASERTKNDYVRKAKRIMNSVLGILVPQQESLLEEVLYESNACKDKTLESFSKAYSNLSRYKFSAARKHAEVVGIGKPVSQKKQFREKATIQQIENFLEFILSPAIMTDSPFGECTYKISSGMTLKVPNIILNSVRTRTVTLYLKYCEETQNTDILSERTYMRLLEAIEPNVRKSMKGLDNFAADGSQAFDNLKSVVETLGKGGKGQEWTEKISHQLMEGKQYLKLHYKLHVSLDSEVPDHCGRFGLSSEENSFCSKCDHTHHLSCNDCEALTTTLKLIEDAADSITYTNQEQQDDTKYIIVQGIKTIIEWKKHIMRSVNQDRARGKVLDTLQPNEALIERDWAMKFLPLQYRSDNAGCYHSSYGILSVTALNDNPFNITVNRMDFSDPQGGKSICDRKAAHVKACIRRYVNEGNNVITAIEFKSAVEKTMKNVKVVVALPPSPIKSSKTSKIENISFIYNFFFSNNEITAWKQFEIGIGKVFSPKSLNEIPSLVKKCESTVVWRTIVQSSMNTSIPVPVTRNEELEEEDNICSNVFTCPEDGCIATFLKYGQLCNHLDRGKHTYPHNNLNIKERTQIRHASLMESKSSAEKVLHSSTTHALQAESTLKKGWALKNKREVKRFSKEQIEYMTEKFQFGESTGYKCDPDEVAKEMRHVKKNSKGIRKFQLEHFLSPSQIASFFSRLSLKNRQASNTVYDDCDMIAEESKTEMSQLTVLANTVQ</sequence>
<dbReference type="OrthoDB" id="5988132at2759"/>
<dbReference type="GO" id="GO:0046872">
    <property type="term" value="F:metal ion binding"/>
    <property type="evidence" value="ECO:0007669"/>
    <property type="project" value="UniProtKB-KW"/>
</dbReference>
<dbReference type="AlphaFoldDB" id="A0A6J8F3D6"/>
<proteinExistence type="predicted"/>
<evidence type="ECO:0000256" key="1">
    <source>
        <dbReference type="ARBA" id="ARBA00001968"/>
    </source>
</evidence>
<protein>
    <recommendedName>
        <fullName evidence="3">C2H2-type domain-containing protein</fullName>
    </recommendedName>
</protein>
<comment type="cofactor">
    <cofactor evidence="1">
        <name>a divalent metal cation</name>
        <dbReference type="ChEBI" id="CHEBI:60240"/>
    </cofactor>
</comment>
<dbReference type="EMBL" id="CACVKT020010413">
    <property type="protein sequence ID" value="CAC5426246.1"/>
    <property type="molecule type" value="Genomic_DNA"/>
</dbReference>
<dbReference type="PANTHER" id="PTHR33845">
    <property type="entry name" value="C2H2-TYPE DOMAIN-CONTAINING PROTEIN"/>
    <property type="match status" value="1"/>
</dbReference>
<reference evidence="4 5" key="1">
    <citation type="submission" date="2020-06" db="EMBL/GenBank/DDBJ databases">
        <authorList>
            <person name="Li R."/>
            <person name="Bekaert M."/>
        </authorList>
    </citation>
    <scope>NUCLEOTIDE SEQUENCE [LARGE SCALE GENOMIC DNA]</scope>
    <source>
        <strain evidence="5">wild</strain>
    </source>
</reference>
<name>A0A6J8F3D6_MYTCO</name>
<dbReference type="InterPro" id="IPR013087">
    <property type="entry name" value="Znf_C2H2_type"/>
</dbReference>
<evidence type="ECO:0000256" key="2">
    <source>
        <dbReference type="ARBA" id="ARBA00022723"/>
    </source>
</evidence>
<dbReference type="PANTHER" id="PTHR33845:SF1">
    <property type="entry name" value="C2H2-TYPE DOMAIN-CONTAINING PROTEIN"/>
    <property type="match status" value="1"/>
</dbReference>
<accession>A0A6J8F3D6</accession>